<name>A0ABW1CQG7_9ACTN</name>
<dbReference type="Pfam" id="PF13472">
    <property type="entry name" value="Lipase_GDSL_2"/>
    <property type="match status" value="1"/>
</dbReference>
<evidence type="ECO:0000259" key="1">
    <source>
        <dbReference type="Pfam" id="PF13472"/>
    </source>
</evidence>
<dbReference type="PANTHER" id="PTHR43784">
    <property type="entry name" value="GDSL-LIKE LIPASE/ACYLHYDROLASE, PUTATIVE (AFU_ORTHOLOGUE AFUA_2G00820)-RELATED"/>
    <property type="match status" value="1"/>
</dbReference>
<proteinExistence type="predicted"/>
<dbReference type="Proteomes" id="UP001596058">
    <property type="component" value="Unassembled WGS sequence"/>
</dbReference>
<dbReference type="RefSeq" id="WP_379517513.1">
    <property type="nucleotide sequence ID" value="NZ_JBHSPA010000033.1"/>
</dbReference>
<dbReference type="InterPro" id="IPR053140">
    <property type="entry name" value="GDSL_Rv0518-like"/>
</dbReference>
<protein>
    <submittedName>
        <fullName evidence="2">SGNH/GDSL hydrolase family protein</fullName>
        <ecNumber evidence="2">3.1.-.-</ecNumber>
    </submittedName>
</protein>
<keyword evidence="3" id="KW-1185">Reference proteome</keyword>
<comment type="caution">
    <text evidence="2">The sequence shown here is derived from an EMBL/GenBank/DDBJ whole genome shotgun (WGS) entry which is preliminary data.</text>
</comment>
<dbReference type="InterPro" id="IPR013830">
    <property type="entry name" value="SGNH_hydro"/>
</dbReference>
<evidence type="ECO:0000313" key="3">
    <source>
        <dbReference type="Proteomes" id="UP001596058"/>
    </source>
</evidence>
<sequence>MIKLVCLGDSVTVGLGDSVRGRGWTGLLAESLESAELTNLATCGARVADVARDQLPRALELGPSMVTVLVGVNDTLRADFDPHQISTVLEHLLDRLHAARITVLTATLPDPGLMLRIPAVLRRPLARRIGEVNAIVADLAGRYETVHLDLARNPVLYEPRMWSVDRLHPSERGHRRLARLFAAELGERGLPVHLPDPEPTGADPTFWTSAFWMATAGTAWVARRCWDFFPAFAVLAAREMWKT</sequence>
<feature type="domain" description="SGNH hydrolase-type esterase" evidence="1">
    <location>
        <begin position="6"/>
        <end position="176"/>
    </location>
</feature>
<keyword evidence="2" id="KW-0378">Hydrolase</keyword>
<dbReference type="Gene3D" id="3.40.50.1110">
    <property type="entry name" value="SGNH hydrolase"/>
    <property type="match status" value="1"/>
</dbReference>
<dbReference type="InterPro" id="IPR036514">
    <property type="entry name" value="SGNH_hydro_sf"/>
</dbReference>
<dbReference type="GO" id="GO:0016787">
    <property type="term" value="F:hydrolase activity"/>
    <property type="evidence" value="ECO:0007669"/>
    <property type="project" value="UniProtKB-KW"/>
</dbReference>
<dbReference type="PANTHER" id="PTHR43784:SF2">
    <property type="entry name" value="GDSL-LIKE LIPASE_ACYLHYDROLASE, PUTATIVE (AFU_ORTHOLOGUE AFUA_2G00820)-RELATED"/>
    <property type="match status" value="1"/>
</dbReference>
<accession>A0ABW1CQG7</accession>
<evidence type="ECO:0000313" key="2">
    <source>
        <dbReference type="EMBL" id="MFC5828009.1"/>
    </source>
</evidence>
<dbReference type="CDD" id="cd01832">
    <property type="entry name" value="SGNH_hydrolase_like_1"/>
    <property type="match status" value="1"/>
</dbReference>
<dbReference type="EMBL" id="JBHSPA010000033">
    <property type="protein sequence ID" value="MFC5828009.1"/>
    <property type="molecule type" value="Genomic_DNA"/>
</dbReference>
<organism evidence="2 3">
    <name type="scientific">Nonomuraea insulae</name>
    <dbReference type="NCBI Taxonomy" id="1616787"/>
    <lineage>
        <taxon>Bacteria</taxon>
        <taxon>Bacillati</taxon>
        <taxon>Actinomycetota</taxon>
        <taxon>Actinomycetes</taxon>
        <taxon>Streptosporangiales</taxon>
        <taxon>Streptosporangiaceae</taxon>
        <taxon>Nonomuraea</taxon>
    </lineage>
</organism>
<dbReference type="EC" id="3.1.-.-" evidence="2"/>
<reference evidence="3" key="1">
    <citation type="journal article" date="2019" name="Int. J. Syst. Evol. Microbiol.">
        <title>The Global Catalogue of Microorganisms (GCM) 10K type strain sequencing project: providing services to taxonomists for standard genome sequencing and annotation.</title>
        <authorList>
            <consortium name="The Broad Institute Genomics Platform"/>
            <consortium name="The Broad Institute Genome Sequencing Center for Infectious Disease"/>
            <person name="Wu L."/>
            <person name="Ma J."/>
        </authorList>
    </citation>
    <scope>NUCLEOTIDE SEQUENCE [LARGE SCALE GENOMIC DNA]</scope>
    <source>
        <strain evidence="3">CCUG 53903</strain>
    </source>
</reference>
<gene>
    <name evidence="2" type="ORF">ACFPZ3_29445</name>
</gene>
<dbReference type="SUPFAM" id="SSF52266">
    <property type="entry name" value="SGNH hydrolase"/>
    <property type="match status" value="1"/>
</dbReference>